<dbReference type="AlphaFoldDB" id="A0A1M7YDZ1"/>
<reference evidence="2 3" key="1">
    <citation type="submission" date="2016-12" db="EMBL/GenBank/DDBJ databases">
        <authorList>
            <person name="Song W.-J."/>
            <person name="Kurnit D.M."/>
        </authorList>
    </citation>
    <scope>NUCLEOTIDE SEQUENCE [LARGE SCALE GENOMIC DNA]</scope>
    <source>
        <strain evidence="2 3">DSM 18488</strain>
    </source>
</reference>
<accession>A0A1M7YDZ1</accession>
<feature type="chain" id="PRO_5012297261" evidence="1">
    <location>
        <begin position="24"/>
        <end position="132"/>
    </location>
</feature>
<proteinExistence type="predicted"/>
<name>A0A1M7YDZ1_9BACT</name>
<dbReference type="RefSeq" id="WP_073615130.1">
    <property type="nucleotide sequence ID" value="NZ_FRFE01000021.1"/>
</dbReference>
<gene>
    <name evidence="2" type="ORF">SAMN02745220_03676</name>
</gene>
<evidence type="ECO:0000313" key="2">
    <source>
        <dbReference type="EMBL" id="SHO50864.1"/>
    </source>
</evidence>
<keyword evidence="1" id="KW-0732">Signal</keyword>
<dbReference type="Proteomes" id="UP000184603">
    <property type="component" value="Unassembled WGS sequence"/>
</dbReference>
<dbReference type="EMBL" id="FRFE01000021">
    <property type="protein sequence ID" value="SHO50864.1"/>
    <property type="molecule type" value="Genomic_DNA"/>
</dbReference>
<protein>
    <submittedName>
        <fullName evidence="2">Uncharacterized protein</fullName>
    </submittedName>
</protein>
<feature type="signal peptide" evidence="1">
    <location>
        <begin position="1"/>
        <end position="23"/>
    </location>
</feature>
<keyword evidence="3" id="KW-1185">Reference proteome</keyword>
<sequence length="132" mass="14398">MRTCKILFFAVLSFFAMTMCSQAEVKDVSFRYGRGFDGKDFDQFDIAVSMALPWQRSLNSGWLTHFDVEGILGVLTLDGDTAVKPSVMSNVLVTSPAGKLDVIAGIGMGVMLGETKFSDDHDLGGPFFSRGR</sequence>
<evidence type="ECO:0000256" key="1">
    <source>
        <dbReference type="SAM" id="SignalP"/>
    </source>
</evidence>
<organism evidence="2 3">
    <name type="scientific">Desulfopila aestuarii DSM 18488</name>
    <dbReference type="NCBI Taxonomy" id="1121416"/>
    <lineage>
        <taxon>Bacteria</taxon>
        <taxon>Pseudomonadati</taxon>
        <taxon>Thermodesulfobacteriota</taxon>
        <taxon>Desulfobulbia</taxon>
        <taxon>Desulfobulbales</taxon>
        <taxon>Desulfocapsaceae</taxon>
        <taxon>Desulfopila</taxon>
    </lineage>
</organism>
<evidence type="ECO:0000313" key="3">
    <source>
        <dbReference type="Proteomes" id="UP000184603"/>
    </source>
</evidence>
<dbReference type="OrthoDB" id="9797122at2"/>